<accession>A0A915J6V4</accession>
<keyword evidence="1" id="KW-1185">Reference proteome</keyword>
<evidence type="ECO:0000313" key="2">
    <source>
        <dbReference type="WBParaSite" id="nRc.2.0.1.t21870-RA"/>
    </source>
</evidence>
<name>A0A915J6V4_ROMCU</name>
<dbReference type="Proteomes" id="UP000887565">
    <property type="component" value="Unplaced"/>
</dbReference>
<organism evidence="1 2">
    <name type="scientific">Romanomermis culicivorax</name>
    <name type="common">Nematode worm</name>
    <dbReference type="NCBI Taxonomy" id="13658"/>
    <lineage>
        <taxon>Eukaryota</taxon>
        <taxon>Metazoa</taxon>
        <taxon>Ecdysozoa</taxon>
        <taxon>Nematoda</taxon>
        <taxon>Enoplea</taxon>
        <taxon>Dorylaimia</taxon>
        <taxon>Mermithida</taxon>
        <taxon>Mermithoidea</taxon>
        <taxon>Mermithidae</taxon>
        <taxon>Romanomermis</taxon>
    </lineage>
</organism>
<dbReference type="WBParaSite" id="nRc.2.0.1.t21870-RA">
    <property type="protein sequence ID" value="nRc.2.0.1.t21870-RA"/>
    <property type="gene ID" value="nRc.2.0.1.g21870"/>
</dbReference>
<evidence type="ECO:0000313" key="1">
    <source>
        <dbReference type="Proteomes" id="UP000887565"/>
    </source>
</evidence>
<proteinExistence type="predicted"/>
<reference evidence="2" key="1">
    <citation type="submission" date="2022-11" db="UniProtKB">
        <authorList>
            <consortium name="WormBaseParasite"/>
        </authorList>
    </citation>
    <scope>IDENTIFICATION</scope>
</reference>
<dbReference type="AlphaFoldDB" id="A0A915J6V4"/>
<sequence>MAKVLSLRPRSLSLLQSKCPKRSGGAILVDRSKHRWTFSSLAILTEEISDTASVSKALSVMRRNLIESSNDLEEVLEIFDTIDILSEKTQHKEKVTTS</sequence>
<protein>
    <submittedName>
        <fullName evidence="2">Pentatricopeptide repeat-containing protein</fullName>
    </submittedName>
</protein>